<feature type="domain" description="Ice-binding protein C-terminal" evidence="2">
    <location>
        <begin position="391"/>
        <end position="415"/>
    </location>
</feature>
<feature type="chain" id="PRO_5022976034" evidence="1">
    <location>
        <begin position="23"/>
        <end position="417"/>
    </location>
</feature>
<evidence type="ECO:0000256" key="1">
    <source>
        <dbReference type="SAM" id="SignalP"/>
    </source>
</evidence>
<evidence type="ECO:0000313" key="3">
    <source>
        <dbReference type="EMBL" id="TWU60396.1"/>
    </source>
</evidence>
<organism evidence="3 4">
    <name type="scientific">Rubripirellula tenax</name>
    <dbReference type="NCBI Taxonomy" id="2528015"/>
    <lineage>
        <taxon>Bacteria</taxon>
        <taxon>Pseudomonadati</taxon>
        <taxon>Planctomycetota</taxon>
        <taxon>Planctomycetia</taxon>
        <taxon>Pirellulales</taxon>
        <taxon>Pirellulaceae</taxon>
        <taxon>Rubripirellula</taxon>
    </lineage>
</organism>
<dbReference type="Proteomes" id="UP000318288">
    <property type="component" value="Unassembled WGS sequence"/>
</dbReference>
<dbReference type="InterPro" id="IPR019026">
    <property type="entry name" value="Peptidase_M64_IgA"/>
</dbReference>
<dbReference type="InterPro" id="IPR024079">
    <property type="entry name" value="MetalloPept_cat_dom_sf"/>
</dbReference>
<reference evidence="3 4" key="1">
    <citation type="submission" date="2019-02" db="EMBL/GenBank/DDBJ databases">
        <title>Deep-cultivation of Planctomycetes and their phenomic and genomic characterization uncovers novel biology.</title>
        <authorList>
            <person name="Wiegand S."/>
            <person name="Jogler M."/>
            <person name="Boedeker C."/>
            <person name="Pinto D."/>
            <person name="Vollmers J."/>
            <person name="Rivas-Marin E."/>
            <person name="Kohn T."/>
            <person name="Peeters S.H."/>
            <person name="Heuer A."/>
            <person name="Rast P."/>
            <person name="Oberbeckmann S."/>
            <person name="Bunk B."/>
            <person name="Jeske O."/>
            <person name="Meyerdierks A."/>
            <person name="Storesund J.E."/>
            <person name="Kallscheuer N."/>
            <person name="Luecker S."/>
            <person name="Lage O.M."/>
            <person name="Pohl T."/>
            <person name="Merkel B.J."/>
            <person name="Hornburger P."/>
            <person name="Mueller R.-W."/>
            <person name="Bruemmer F."/>
            <person name="Labrenz M."/>
            <person name="Spormann A.M."/>
            <person name="Op Den Camp H."/>
            <person name="Overmann J."/>
            <person name="Amann R."/>
            <person name="Jetten M.S.M."/>
            <person name="Mascher T."/>
            <person name="Medema M.H."/>
            <person name="Devos D.P."/>
            <person name="Kaster A.-K."/>
            <person name="Ovreas L."/>
            <person name="Rohde M."/>
            <person name="Galperin M.Y."/>
            <person name="Jogler C."/>
        </authorList>
    </citation>
    <scope>NUCLEOTIDE SEQUENCE [LARGE SCALE GENOMIC DNA]</scope>
    <source>
        <strain evidence="3 4">Poly51</strain>
    </source>
</reference>
<dbReference type="InterPro" id="IPR013424">
    <property type="entry name" value="Ice-binding_C"/>
</dbReference>
<protein>
    <submittedName>
        <fullName evidence="3">IgA Peptidase M64</fullName>
    </submittedName>
</protein>
<dbReference type="Gene3D" id="3.40.390.10">
    <property type="entry name" value="Collagenase (Catalytic Domain)"/>
    <property type="match status" value="1"/>
</dbReference>
<accession>A0A5C6FF11</accession>
<gene>
    <name evidence="3" type="ORF">Poly51_06710</name>
</gene>
<dbReference type="Pfam" id="PF09471">
    <property type="entry name" value="Peptidase_M64"/>
    <property type="match status" value="1"/>
</dbReference>
<feature type="signal peptide" evidence="1">
    <location>
        <begin position="1"/>
        <end position="22"/>
    </location>
</feature>
<evidence type="ECO:0000313" key="4">
    <source>
        <dbReference type="Proteomes" id="UP000318288"/>
    </source>
</evidence>
<proteinExistence type="predicted"/>
<dbReference type="OrthoDB" id="127762at2"/>
<keyword evidence="4" id="KW-1185">Reference proteome</keyword>
<keyword evidence="1" id="KW-0732">Signal</keyword>
<dbReference type="GO" id="GO:0008237">
    <property type="term" value="F:metallopeptidase activity"/>
    <property type="evidence" value="ECO:0007669"/>
    <property type="project" value="InterPro"/>
</dbReference>
<comment type="caution">
    <text evidence="3">The sequence shown here is derived from an EMBL/GenBank/DDBJ whole genome shotgun (WGS) entry which is preliminary data.</text>
</comment>
<dbReference type="Pfam" id="PF07589">
    <property type="entry name" value="PEP-CTERM"/>
    <property type="match status" value="1"/>
</dbReference>
<dbReference type="EMBL" id="SJPW01000001">
    <property type="protein sequence ID" value="TWU60396.1"/>
    <property type="molecule type" value="Genomic_DNA"/>
</dbReference>
<name>A0A5C6FF11_9BACT</name>
<sequence length="417" mass="45204" precursor="true">MRSIAMRPSLMPLFVMSFFWSAIPSVSNNPVAAAELTTLARSGESSNRVDLVFIGDGYTAGEINTTYSAHIDSAVSYFFGSKDPFPRYQNFFNLHRVDVISNESGADDPINGIVRDTALNSSYAFGGGVDRLLYFSTSLANAAVNTAIAGTGIDVDMRIGIVNNAKYGGGGGQWAVYAGGNGSAREVAVHEVGHSFARLADEYFTAGTVASGSEPSEVNVTANPNTGKWDRWVGYDDPDNNIGPIGYYEGGRYFEQGIYRPSNNSLMRNLNRPLDAVGREAFIAKIYDEVDPLDDWLNTEFTLSISDDAWVDVIDDSVINVQWLIDGVDSGMTGTMLDIASLGLASGDYTLSARAYDSLLDSSFTGGSFDWWRSDPSQLSQTVSWNLQVVAVPEPSSLAFFSIALALPIAIRHRRKK</sequence>
<evidence type="ECO:0000259" key="2">
    <source>
        <dbReference type="Pfam" id="PF07589"/>
    </source>
</evidence>
<dbReference type="AlphaFoldDB" id="A0A5C6FF11"/>
<dbReference type="RefSeq" id="WP_146454160.1">
    <property type="nucleotide sequence ID" value="NZ_SJPW01000001.1"/>
</dbReference>